<dbReference type="InterPro" id="IPR050188">
    <property type="entry name" value="RluA_PseudoU_synthase"/>
</dbReference>
<keyword evidence="11" id="KW-1185">Reference proteome</keyword>
<dbReference type="PROSITE" id="PS01129">
    <property type="entry name" value="PSI_RLU"/>
    <property type="match status" value="1"/>
</dbReference>
<dbReference type="PROSITE" id="PS50889">
    <property type="entry name" value="S4"/>
    <property type="match status" value="1"/>
</dbReference>
<dbReference type="InterPro" id="IPR020103">
    <property type="entry name" value="PsdUridine_synth_cat_dom_sf"/>
</dbReference>
<protein>
    <recommendedName>
        <fullName evidence="4">Ribosomal large subunit pseudouridine synthase C</fullName>
        <ecNumber evidence="3">5.4.99.24</ecNumber>
    </recommendedName>
    <alternativeName>
        <fullName evidence="5">23S rRNA pseudouridine(955/2504/2580) synthase</fullName>
    </alternativeName>
    <alternativeName>
        <fullName evidence="6">rRNA pseudouridylate synthase C</fullName>
    </alternativeName>
    <alternativeName>
        <fullName evidence="7">rRNA-uridine isomerase C</fullName>
    </alternativeName>
</protein>
<dbReference type="EMBL" id="CP110343">
    <property type="protein sequence ID" value="WPX97624.1"/>
    <property type="molecule type" value="Genomic_DNA"/>
</dbReference>
<evidence type="ECO:0000256" key="3">
    <source>
        <dbReference type="ARBA" id="ARBA00012785"/>
    </source>
</evidence>
<feature type="domain" description="Pseudouridine synthase RsuA/RluA-like" evidence="9">
    <location>
        <begin position="101"/>
        <end position="245"/>
    </location>
</feature>
<dbReference type="PANTHER" id="PTHR21600">
    <property type="entry name" value="MITOCHONDRIAL RNA PSEUDOURIDINE SYNTHASE"/>
    <property type="match status" value="1"/>
</dbReference>
<sequence>MSFVVGENESGLRIERAIVKFAHTSNCMINFRDVSIFLRKGLLYCNSKKVKRSIIVEKDDRIVVKYFHHRHVSVAKKQVSEEVAYEFLVKVRNNIIYDTKDFLVINKEVGWAVQGGSNVKISIDDILPLLDEKCTMKLVHRIDMCTSGALLIAKNTNCARLLGEMFAQHEVRKVYIGVVVISEQNTSMHNDGISHDVIEYCKEGKIKRQNAITKHKVLCCSPISNIMLMQFEIETGRKHQVRIHAMNAGTPILGDKKYGKQREFSIQEYMLDKMFLHSYRIQFRYENNKVDIVAPLPAHFIKLCNTYFPAISIKDGMLN</sequence>
<evidence type="ECO:0000256" key="2">
    <source>
        <dbReference type="ARBA" id="ARBA00002876"/>
    </source>
</evidence>
<accession>A0ABZ0UPK0</accession>
<dbReference type="EC" id="5.4.99.24" evidence="3"/>
<comment type="catalytic activity">
    <reaction evidence="1">
        <text>uridine(955/2504/2580) in 23S rRNA = pseudouridine(955/2504/2580) in 23S rRNA</text>
        <dbReference type="Rhea" id="RHEA:42528"/>
        <dbReference type="Rhea" id="RHEA-COMP:10099"/>
        <dbReference type="Rhea" id="RHEA-COMP:10100"/>
        <dbReference type="ChEBI" id="CHEBI:65314"/>
        <dbReference type="ChEBI" id="CHEBI:65315"/>
        <dbReference type="EC" id="5.4.99.24"/>
    </reaction>
</comment>
<proteinExistence type="predicted"/>
<organism evidence="10 11">
    <name type="scientific">Candidatus Fokinia crypta</name>
    <dbReference type="NCBI Taxonomy" id="1920990"/>
    <lineage>
        <taxon>Bacteria</taxon>
        <taxon>Pseudomonadati</taxon>
        <taxon>Pseudomonadota</taxon>
        <taxon>Alphaproteobacteria</taxon>
        <taxon>Rickettsiales</taxon>
        <taxon>Candidatus Midichloriaceae</taxon>
        <taxon>Candidatus Fokinia</taxon>
    </lineage>
</organism>
<evidence type="ECO:0000256" key="5">
    <source>
        <dbReference type="ARBA" id="ARBA00030705"/>
    </source>
</evidence>
<evidence type="ECO:0000313" key="11">
    <source>
        <dbReference type="Proteomes" id="UP001325140"/>
    </source>
</evidence>
<dbReference type="InterPro" id="IPR006224">
    <property type="entry name" value="PsdUridine_synth_RluA-like_CS"/>
</dbReference>
<evidence type="ECO:0000256" key="4">
    <source>
        <dbReference type="ARBA" id="ARBA00017128"/>
    </source>
</evidence>
<evidence type="ECO:0000313" key="10">
    <source>
        <dbReference type="EMBL" id="WPX97624.1"/>
    </source>
</evidence>
<dbReference type="Proteomes" id="UP001325140">
    <property type="component" value="Chromosome"/>
</dbReference>
<name>A0ABZ0UPK0_9RICK</name>
<gene>
    <name evidence="10" type="ORF">Fokcrypt_00131</name>
</gene>
<dbReference type="Pfam" id="PF00849">
    <property type="entry name" value="PseudoU_synth_2"/>
    <property type="match status" value="1"/>
</dbReference>
<evidence type="ECO:0000256" key="8">
    <source>
        <dbReference type="PROSITE-ProRule" id="PRU00182"/>
    </source>
</evidence>
<dbReference type="CDD" id="cd02869">
    <property type="entry name" value="PseudoU_synth_RluA_like"/>
    <property type="match status" value="1"/>
</dbReference>
<comment type="function">
    <text evidence="2">Responsible for synthesis of pseudouridine from uracil at positions 955, 2504 and 2580 in 23S ribosomal RNA.</text>
</comment>
<dbReference type="Gene3D" id="3.30.2350.10">
    <property type="entry name" value="Pseudouridine synthase"/>
    <property type="match status" value="1"/>
</dbReference>
<dbReference type="InterPro" id="IPR006145">
    <property type="entry name" value="PsdUridine_synth_RsuA/RluA"/>
</dbReference>
<reference evidence="10" key="1">
    <citation type="submission" date="2022-10" db="EMBL/GenBank/DDBJ databases">
        <title>Host association and intracellularity evolved multiple times independently in the Rickettsiales.</title>
        <authorList>
            <person name="Castelli M."/>
            <person name="Nardi T."/>
            <person name="Gammuto L."/>
            <person name="Bellinzona G."/>
            <person name="Sabaneyeva E."/>
            <person name="Potekhin A."/>
            <person name="Serra V."/>
            <person name="Petroni G."/>
            <person name="Sassera D."/>
        </authorList>
    </citation>
    <scope>NUCLEOTIDE SEQUENCE [LARGE SCALE GENOMIC DNA]</scope>
    <source>
        <strain evidence="10">US_Bl 11III1</strain>
    </source>
</reference>
<dbReference type="SUPFAM" id="SSF55120">
    <property type="entry name" value="Pseudouridine synthase"/>
    <property type="match status" value="1"/>
</dbReference>
<evidence type="ECO:0000256" key="6">
    <source>
        <dbReference type="ARBA" id="ARBA00031975"/>
    </source>
</evidence>
<evidence type="ECO:0000256" key="1">
    <source>
        <dbReference type="ARBA" id="ARBA00000381"/>
    </source>
</evidence>
<evidence type="ECO:0000259" key="9">
    <source>
        <dbReference type="Pfam" id="PF00849"/>
    </source>
</evidence>
<keyword evidence="8" id="KW-0694">RNA-binding</keyword>
<evidence type="ECO:0000256" key="7">
    <source>
        <dbReference type="ARBA" id="ARBA00033053"/>
    </source>
</evidence>